<keyword evidence="3" id="KW-1185">Reference proteome</keyword>
<organism evidence="2 3">
    <name type="scientific">Coniosporium apollinis</name>
    <dbReference type="NCBI Taxonomy" id="61459"/>
    <lineage>
        <taxon>Eukaryota</taxon>
        <taxon>Fungi</taxon>
        <taxon>Dikarya</taxon>
        <taxon>Ascomycota</taxon>
        <taxon>Pezizomycotina</taxon>
        <taxon>Dothideomycetes</taxon>
        <taxon>Dothideomycetes incertae sedis</taxon>
        <taxon>Coniosporium</taxon>
    </lineage>
</organism>
<feature type="signal peptide" evidence="1">
    <location>
        <begin position="1"/>
        <end position="18"/>
    </location>
</feature>
<dbReference type="PANTHER" id="PTHR36578:SF2">
    <property type="entry name" value="PA14 DOMAIN-CONTAINING PROTEIN"/>
    <property type="match status" value="1"/>
</dbReference>
<dbReference type="Gene3D" id="2.60.120.260">
    <property type="entry name" value="Galactose-binding domain-like"/>
    <property type="match status" value="1"/>
</dbReference>
<evidence type="ECO:0000313" key="3">
    <source>
        <dbReference type="Proteomes" id="UP001172684"/>
    </source>
</evidence>
<dbReference type="EMBL" id="JAPDRL010000088">
    <property type="protein sequence ID" value="KAJ9658361.1"/>
    <property type="molecule type" value="Genomic_DNA"/>
</dbReference>
<accession>A0ABQ9NJV5</accession>
<proteinExistence type="predicted"/>
<name>A0ABQ9NJV5_9PEZI</name>
<gene>
    <name evidence="2" type="ORF">H2201_007801</name>
</gene>
<reference evidence="2" key="1">
    <citation type="submission" date="2022-10" db="EMBL/GenBank/DDBJ databases">
        <title>Culturing micro-colonial fungi from biological soil crusts in the Mojave desert and describing Neophaeococcomyces mojavensis, and introducing the new genera and species Taxawa tesnikishii.</title>
        <authorList>
            <person name="Kurbessoian T."/>
            <person name="Stajich J.E."/>
        </authorList>
    </citation>
    <scope>NUCLEOTIDE SEQUENCE</scope>
    <source>
        <strain evidence="2">TK_1</strain>
    </source>
</reference>
<protein>
    <recommendedName>
        <fullName evidence="4">CBM-cenC domain-containing protein</fullName>
    </recommendedName>
</protein>
<dbReference type="Proteomes" id="UP001172684">
    <property type="component" value="Unassembled WGS sequence"/>
</dbReference>
<dbReference type="PANTHER" id="PTHR36578">
    <property type="entry name" value="CHROMOSOME 15, WHOLE GENOME SHOTGUN SEQUENCE"/>
    <property type="match status" value="1"/>
</dbReference>
<keyword evidence="1" id="KW-0732">Signal</keyword>
<comment type="caution">
    <text evidence="2">The sequence shown here is derived from an EMBL/GenBank/DDBJ whole genome shotgun (WGS) entry which is preliminary data.</text>
</comment>
<evidence type="ECO:0000313" key="2">
    <source>
        <dbReference type="EMBL" id="KAJ9658361.1"/>
    </source>
</evidence>
<feature type="chain" id="PRO_5045552794" description="CBM-cenC domain-containing protein" evidence="1">
    <location>
        <begin position="19"/>
        <end position="662"/>
    </location>
</feature>
<sequence>MRTPILWVALGAVTGTIAQIPWDVVDAAPAPPSPTIAIGVAAQTVEYKPEEASASVEAEILAHPIATEAESTVPLPTETGSTIEKRELSKRACEAQAIGAGPVPSPDTASAFLAHSAFAAAATGAPVPSGYTNTFTNLKASNNAYGYMGFTTLKTYDSNACASKCNAIMGCAAFNLYFERNPINAPGDDCKNPPSSTHIKCVFWGGPVFTENAKNSGQWRRDFQVVIAGSNGYVSNSIKPIQGYTGPTYLGKASIQAPLDCSGSNTIVGSTMFTEGPFDAGLCASACAAHNEYARNAAVKPRTCHFFNTYLLLKNGISTGQVCVLYSKSWDASYAKNTGEMRGSDKYTIAFSYSFVDSQDPGKPAIPCDVAAATSLIKTSSLEPFCTNLLGYAAPTETISYTVTTTLPVTAFETSGVVTAMFTTTAFTTVTKQHWRKRGVLTPEALATIPPSVVSAACGLRATKVTTTDTVSETASATDLVTEFITVPSATVTETTAVMQTATSYYCGGAAPTNIGFEAGLSGWAPEYYLNGGPATVEAQEGDRLHAWCRSNVGWDYAKAGIHKVLETCPGTTYKLVFTYKQDTGYPDWDTNNYFIVFADGREHFNIRAGNPNWLGVRPGNWDTREIRFTATQKTTTFSWWLVCGGYSQMGYSFDILTLESV</sequence>
<evidence type="ECO:0008006" key="4">
    <source>
        <dbReference type="Google" id="ProtNLM"/>
    </source>
</evidence>
<evidence type="ECO:0000256" key="1">
    <source>
        <dbReference type="SAM" id="SignalP"/>
    </source>
</evidence>